<dbReference type="PRINTS" id="PR00040">
    <property type="entry name" value="HTHMERR"/>
</dbReference>
<dbReference type="CDD" id="cd02440">
    <property type="entry name" value="AdoMet_MTases"/>
    <property type="match status" value="1"/>
</dbReference>
<dbReference type="GO" id="GO:0008757">
    <property type="term" value="F:S-adenosylmethionine-dependent methyltransferase activity"/>
    <property type="evidence" value="ECO:0007669"/>
    <property type="project" value="InterPro"/>
</dbReference>
<dbReference type="GO" id="GO:0003700">
    <property type="term" value="F:DNA-binding transcription factor activity"/>
    <property type="evidence" value="ECO:0007669"/>
    <property type="project" value="InterPro"/>
</dbReference>
<evidence type="ECO:0000259" key="2">
    <source>
        <dbReference type="PROSITE" id="PS50937"/>
    </source>
</evidence>
<dbReference type="Pfam" id="PF08241">
    <property type="entry name" value="Methyltransf_11"/>
    <property type="match status" value="1"/>
</dbReference>
<dbReference type="CDD" id="cd01106">
    <property type="entry name" value="HTH_TipAL-Mta"/>
    <property type="match status" value="1"/>
</dbReference>
<keyword evidence="3" id="KW-0489">Methyltransferase</keyword>
<dbReference type="SMART" id="SM00422">
    <property type="entry name" value="HTH_MERR"/>
    <property type="match status" value="1"/>
</dbReference>
<evidence type="ECO:0000313" key="4">
    <source>
        <dbReference type="Proteomes" id="UP000269097"/>
    </source>
</evidence>
<dbReference type="SUPFAM" id="SSF46955">
    <property type="entry name" value="Putative DNA-binding domain"/>
    <property type="match status" value="1"/>
</dbReference>
<evidence type="ECO:0000313" key="3">
    <source>
        <dbReference type="EMBL" id="AYQ73918.1"/>
    </source>
</evidence>
<dbReference type="SUPFAM" id="SSF53335">
    <property type="entry name" value="S-adenosyl-L-methionine-dependent methyltransferases"/>
    <property type="match status" value="1"/>
</dbReference>
<protein>
    <submittedName>
        <fullName evidence="3">Methyltransferase domain-containing protein</fullName>
    </submittedName>
</protein>
<dbReference type="InterPro" id="IPR013216">
    <property type="entry name" value="Methyltransf_11"/>
</dbReference>
<dbReference type="PANTHER" id="PTHR30204:SF96">
    <property type="entry name" value="CHROMOSOME-ANCHORING PROTEIN RACA"/>
    <property type="match status" value="1"/>
</dbReference>
<accession>A0A3G3K090</accession>
<dbReference type="Pfam" id="PF13411">
    <property type="entry name" value="MerR_1"/>
    <property type="match status" value="1"/>
</dbReference>
<evidence type="ECO:0000256" key="1">
    <source>
        <dbReference type="ARBA" id="ARBA00023125"/>
    </source>
</evidence>
<dbReference type="RefSeq" id="WP_123042002.1">
    <property type="nucleotide sequence ID" value="NZ_CP033433.1"/>
</dbReference>
<dbReference type="EMBL" id="CP033433">
    <property type="protein sequence ID" value="AYQ73918.1"/>
    <property type="molecule type" value="Genomic_DNA"/>
</dbReference>
<dbReference type="PROSITE" id="PS00552">
    <property type="entry name" value="HTH_MERR_1"/>
    <property type="match status" value="1"/>
</dbReference>
<proteinExistence type="predicted"/>
<feature type="domain" description="HTH merR-type" evidence="2">
    <location>
        <begin position="8"/>
        <end position="77"/>
    </location>
</feature>
<dbReference type="InterPro" id="IPR047057">
    <property type="entry name" value="MerR_fam"/>
</dbReference>
<dbReference type="AlphaFoldDB" id="A0A3G3K090"/>
<keyword evidence="1" id="KW-0238">DNA-binding</keyword>
<reference evidence="3 4" key="1">
    <citation type="submission" date="2018-10" db="EMBL/GenBank/DDBJ databases">
        <title>Genome Sequence of Cohnella sp.</title>
        <authorList>
            <person name="Srinivasan S."/>
            <person name="Kim M.K."/>
        </authorList>
    </citation>
    <scope>NUCLEOTIDE SEQUENCE [LARGE SCALE GENOMIC DNA]</scope>
    <source>
        <strain evidence="3 4">18JY8-7</strain>
    </source>
</reference>
<dbReference type="Proteomes" id="UP000269097">
    <property type="component" value="Chromosome"/>
</dbReference>
<gene>
    <name evidence="3" type="ORF">EAV92_15840</name>
</gene>
<dbReference type="KEGG" id="coh:EAV92_15840"/>
<organism evidence="3 4">
    <name type="scientific">Cohnella candidum</name>
    <dbReference type="NCBI Taxonomy" id="2674991"/>
    <lineage>
        <taxon>Bacteria</taxon>
        <taxon>Bacillati</taxon>
        <taxon>Bacillota</taxon>
        <taxon>Bacilli</taxon>
        <taxon>Bacillales</taxon>
        <taxon>Paenibacillaceae</taxon>
        <taxon>Cohnella</taxon>
    </lineage>
</organism>
<dbReference type="PROSITE" id="PS50937">
    <property type="entry name" value="HTH_MERR_2"/>
    <property type="match status" value="1"/>
</dbReference>
<dbReference type="InterPro" id="IPR029063">
    <property type="entry name" value="SAM-dependent_MTases_sf"/>
</dbReference>
<name>A0A3G3K090_9BACL</name>
<keyword evidence="4" id="KW-1185">Reference proteome</keyword>
<dbReference type="InterPro" id="IPR009061">
    <property type="entry name" value="DNA-bd_dom_put_sf"/>
</dbReference>
<dbReference type="Gene3D" id="3.40.50.150">
    <property type="entry name" value="Vaccinia Virus protein VP39"/>
    <property type="match status" value="1"/>
</dbReference>
<dbReference type="Gene3D" id="1.10.1660.10">
    <property type="match status" value="1"/>
</dbReference>
<dbReference type="PANTHER" id="PTHR30204">
    <property type="entry name" value="REDOX-CYCLING DRUG-SENSING TRANSCRIPTIONAL ACTIVATOR SOXR"/>
    <property type="match status" value="1"/>
</dbReference>
<sequence length="401" mass="46223">MDRKDPEQWTTGQIARRTGITLRTLRYYDQIGLLKPTVRQISSARRYGKEDLIRLQKIQALKYIGMPLADIQRIIDDPSLPERDLKSSFLAQQEMIRHKINHMQFVSQAIEEAIGMLDRQTEEADWDGLARIMETIRQDRDWGVQYRNAARLQARIRLYDRFGENPTGWHRWLFERLPLKGDLKVADIGCGDGSLWRRNGERIPLRWSVTLADISSGMLEAARLNLGDLGNRMKFVAADVQALPFEDGEFDVVIAGHMLYHVGDIPRAIAELRRILKPGGTLYATTMGKRHLREMEELAREFQPDMQVLDPVMERFHLENGEAILKPWFPVCETIRYGDGLRVTEAEPLIQYMASTPMNAGQYMTGETLERFRQHVRGRLEREGSIDITADTGVFRAVKSE</sequence>
<dbReference type="GO" id="GO:0032259">
    <property type="term" value="P:methylation"/>
    <property type="evidence" value="ECO:0007669"/>
    <property type="project" value="UniProtKB-KW"/>
</dbReference>
<keyword evidence="3" id="KW-0808">Transferase</keyword>
<dbReference type="GO" id="GO:0003677">
    <property type="term" value="F:DNA binding"/>
    <property type="evidence" value="ECO:0007669"/>
    <property type="project" value="UniProtKB-KW"/>
</dbReference>
<dbReference type="InterPro" id="IPR000551">
    <property type="entry name" value="MerR-type_HTH_dom"/>
</dbReference>